<feature type="domain" description="PLAT" evidence="7">
    <location>
        <begin position="458"/>
        <end position="578"/>
    </location>
</feature>
<dbReference type="InterPro" id="IPR020834">
    <property type="entry name" value="LipOase_CS"/>
</dbReference>
<evidence type="ECO:0000313" key="10">
    <source>
        <dbReference type="RefSeq" id="XP_019633444.1"/>
    </source>
</evidence>
<evidence type="ECO:0000256" key="3">
    <source>
        <dbReference type="ARBA" id="ARBA00022964"/>
    </source>
</evidence>
<evidence type="ECO:0000256" key="2">
    <source>
        <dbReference type="ARBA" id="ARBA00022723"/>
    </source>
</evidence>
<dbReference type="GO" id="GO:0004497">
    <property type="term" value="F:monooxygenase activity"/>
    <property type="evidence" value="ECO:0007669"/>
    <property type="project" value="InterPro"/>
</dbReference>
<sequence>MGNLLGTLELLGWSNHSFTPNREEDFVEKNIGFPCRVVTGNKAVQSVFDIDLFRKEEFYFGVAKIQKDFTEGVCPSVTSNGEIHEKNKGFLVEVMSKSFGEIPASTALSVLSNISQWGSQPISDFETKVTTIVADAFLSTIFGKSTTPFTADEINVYAESAIELRSGILEAIVGEDPNKGRQALLSILGKIKTSKRYDELMDLGKSHGLGEKEATGQLLFSVFFNGVGGISANLLASFARLDTISTEDREELREEALAALKKHGGLTREALREMPKIESFVLEVLRACPSPDFFSTIATRPATVKYTTKSGQHEVEIKEGERVYGSSYWALRDPAVFDKPDDFVWRRFLGPEGAARREHHVTFHGRLTDTPAANNHMCPGKDVALSVIKGSIAIFNTFFGWELQDPPVWTGTKINRFGRPDNEVKIKSFWIQHSKDLEEIFPSHIDDILDDIDEVNGIDVLVKAKTGTYSGAGTNSNVFIRLYDDKGHQSRQLLLDVWWKNDFEKGSEGQYPLRDVKVAAPILQMELWRDETCPDDDWYCDSVSVQLNPDTNGPTYDFPVHRWIKKNDHVWLIPGDCELPQNELNPKDRADELLLMKRRYASENTIPGLLPMVKKLPPEERFSLCRQLDVAKAFVIMQGCNWMTALFGGRFHSFDSFSQTFPPGQVPKGKFNWKLDESFGAQRLRGVNPTSIKICQEIPEKFGVTAAMLEPQLEGLKLEEALATKHLYIVDHTIMKVSAFMNQNRPMCAPYGLFFVNSKNDLVPVAIQLYPNEGAGQHPVFLPSDSPYTWLYAKMWFNCADGNYHQAVPHLGFTHLLIESCSLAAKTTLSRSHPIQRLLEPHFFNTMAINDLARNTLISEGGGLTKITMIGEKGAFEVMKERLKTWRMDVDGTLPEDLKNRGVDDPETLPKYYYRDDAMPTYNAIKEYVRGVVDIFYEGDNDKLKEDFEIQAFAKALVSTEDGKVAIKGVPGNGTFSTFDEVIQTVTSIIFTSSVQHAAVNFMQLDQYGFIPSMPLVLVKDPPKTKDALTEKDILDALPGKKEALNINTLGVILSERATKPLGDFEVEYLRGDKVHEVISKFQEELYHISRDIKNKNSKHRFQPYDYLDPQNIPNAISI</sequence>
<dbReference type="GO" id="GO:0016705">
    <property type="term" value="F:oxidoreductase activity, acting on paired donors, with incorporation or reduction of molecular oxygen"/>
    <property type="evidence" value="ECO:0007669"/>
    <property type="project" value="InterPro"/>
</dbReference>
<dbReference type="GO" id="GO:0005506">
    <property type="term" value="F:iron ion binding"/>
    <property type="evidence" value="ECO:0007669"/>
    <property type="project" value="InterPro"/>
</dbReference>
<dbReference type="KEGG" id="bbel:109476869"/>
<dbReference type="InterPro" id="IPR036396">
    <property type="entry name" value="Cyt_P450_sf"/>
</dbReference>
<dbReference type="InterPro" id="IPR000907">
    <property type="entry name" value="LipOase"/>
</dbReference>
<dbReference type="Proteomes" id="UP000515135">
    <property type="component" value="Unplaced"/>
</dbReference>
<dbReference type="GeneID" id="109476869"/>
<dbReference type="GO" id="GO:0020037">
    <property type="term" value="F:heme binding"/>
    <property type="evidence" value="ECO:0007669"/>
    <property type="project" value="InterPro"/>
</dbReference>
<keyword evidence="4" id="KW-0560">Oxidoreductase</keyword>
<dbReference type="Pfam" id="PF00305">
    <property type="entry name" value="Lipoxygenase"/>
    <property type="match status" value="1"/>
</dbReference>
<dbReference type="Gene3D" id="2.40.180.10">
    <property type="entry name" value="Catalase core domain"/>
    <property type="match status" value="1"/>
</dbReference>
<evidence type="ECO:0000313" key="9">
    <source>
        <dbReference type="Proteomes" id="UP000515135"/>
    </source>
</evidence>
<gene>
    <name evidence="10" type="primary">LOC109476869</name>
</gene>
<dbReference type="GO" id="GO:0034440">
    <property type="term" value="P:lipid oxidation"/>
    <property type="evidence" value="ECO:0007669"/>
    <property type="project" value="InterPro"/>
</dbReference>
<comment type="caution">
    <text evidence="6">Lacks conserved residue(s) required for the propagation of feature annotation.</text>
</comment>
<dbReference type="PROSITE" id="PS50095">
    <property type="entry name" value="PLAT"/>
    <property type="match status" value="1"/>
</dbReference>
<keyword evidence="9" id="KW-1185">Reference proteome</keyword>
<reference evidence="10" key="1">
    <citation type="submission" date="2025-08" db="UniProtKB">
        <authorList>
            <consortium name="RefSeq"/>
        </authorList>
    </citation>
    <scope>IDENTIFICATION</scope>
    <source>
        <tissue evidence="10">Gonad</tissue>
    </source>
</reference>
<dbReference type="AlphaFoldDB" id="A0A6P4ZHE5"/>
<accession>A0A6P4ZHE5</accession>
<proteinExistence type="inferred from homology"/>
<dbReference type="Pfam" id="PF00067">
    <property type="entry name" value="p450"/>
    <property type="match status" value="1"/>
</dbReference>
<evidence type="ECO:0000256" key="5">
    <source>
        <dbReference type="ARBA" id="ARBA00023098"/>
    </source>
</evidence>
<evidence type="ECO:0000259" key="7">
    <source>
        <dbReference type="PROSITE" id="PS50095"/>
    </source>
</evidence>
<dbReference type="Gene3D" id="1.20.245.10">
    <property type="entry name" value="Lipoxygenase-1, Domain 5"/>
    <property type="match status" value="1"/>
</dbReference>
<dbReference type="InterPro" id="IPR013819">
    <property type="entry name" value="LipOase_C"/>
</dbReference>
<dbReference type="InterPro" id="IPR001024">
    <property type="entry name" value="PLAT/LH2_dom"/>
</dbReference>
<dbReference type="Gene3D" id="3.10.450.60">
    <property type="match status" value="1"/>
</dbReference>
<comment type="similarity">
    <text evidence="1">Belongs to the cytochrome P450 family.</text>
</comment>
<dbReference type="CDD" id="cd00113">
    <property type="entry name" value="PLAT"/>
    <property type="match status" value="1"/>
</dbReference>
<dbReference type="RefSeq" id="XP_019633444.1">
    <property type="nucleotide sequence ID" value="XM_019777885.1"/>
</dbReference>
<dbReference type="InterPro" id="IPR036226">
    <property type="entry name" value="LipOase_C_sf"/>
</dbReference>
<keyword evidence="5" id="KW-0443">Lipid metabolism</keyword>
<protein>
    <submittedName>
        <fullName evidence="10">Arachidonate 5-lipoxygenase-like</fullName>
    </submittedName>
</protein>
<dbReference type="PROSITE" id="PS51393">
    <property type="entry name" value="LIPOXYGENASE_3"/>
    <property type="match status" value="1"/>
</dbReference>
<name>A0A6P4ZHE5_BRABE</name>
<dbReference type="PROSITE" id="PS00081">
    <property type="entry name" value="LIPOXYGENASE_2"/>
    <property type="match status" value="1"/>
</dbReference>
<evidence type="ECO:0000256" key="4">
    <source>
        <dbReference type="ARBA" id="ARBA00023002"/>
    </source>
</evidence>
<keyword evidence="3" id="KW-0223">Dioxygenase</keyword>
<dbReference type="SUPFAM" id="SSF48484">
    <property type="entry name" value="Lipoxigenase"/>
    <property type="match status" value="1"/>
</dbReference>
<feature type="domain" description="Lipoxygenase" evidence="8">
    <location>
        <begin position="571"/>
        <end position="1119"/>
    </location>
</feature>
<evidence type="ECO:0000256" key="1">
    <source>
        <dbReference type="ARBA" id="ARBA00010617"/>
    </source>
</evidence>
<dbReference type="PANTHER" id="PTHR11771">
    <property type="entry name" value="LIPOXYGENASE"/>
    <property type="match status" value="1"/>
</dbReference>
<keyword evidence="2" id="KW-0479">Metal-binding</keyword>
<dbReference type="GO" id="GO:0016702">
    <property type="term" value="F:oxidoreductase activity, acting on single donors with incorporation of molecular oxygen, incorporation of two atoms of oxygen"/>
    <property type="evidence" value="ECO:0007669"/>
    <property type="project" value="InterPro"/>
</dbReference>
<organism evidence="9 10">
    <name type="scientific">Branchiostoma belcheri</name>
    <name type="common">Amphioxus</name>
    <dbReference type="NCBI Taxonomy" id="7741"/>
    <lineage>
        <taxon>Eukaryota</taxon>
        <taxon>Metazoa</taxon>
        <taxon>Chordata</taxon>
        <taxon>Cephalochordata</taxon>
        <taxon>Leptocardii</taxon>
        <taxon>Amphioxiformes</taxon>
        <taxon>Branchiostomatidae</taxon>
        <taxon>Branchiostoma</taxon>
    </lineage>
</organism>
<dbReference type="SUPFAM" id="SSF48264">
    <property type="entry name" value="Cytochrome P450"/>
    <property type="match status" value="1"/>
</dbReference>
<evidence type="ECO:0000256" key="6">
    <source>
        <dbReference type="PROSITE-ProRule" id="PRU00152"/>
    </source>
</evidence>
<dbReference type="OrthoDB" id="407298at2759"/>
<dbReference type="SUPFAM" id="SSF49723">
    <property type="entry name" value="Lipase/lipooxygenase domain (PLAT/LH2 domain)"/>
    <property type="match status" value="1"/>
</dbReference>
<dbReference type="InterPro" id="IPR036392">
    <property type="entry name" value="PLAT/LH2_dom_sf"/>
</dbReference>
<dbReference type="InterPro" id="IPR001128">
    <property type="entry name" value="Cyt_P450"/>
</dbReference>
<evidence type="ECO:0000259" key="8">
    <source>
        <dbReference type="PROSITE" id="PS51393"/>
    </source>
</evidence>
<dbReference type="Pfam" id="PF01477">
    <property type="entry name" value="PLAT"/>
    <property type="match status" value="1"/>
</dbReference>
<dbReference type="Gene3D" id="1.10.630.10">
    <property type="entry name" value="Cytochrome P450"/>
    <property type="match status" value="1"/>
</dbReference>